<accession>X1HMU1</accession>
<reference evidence="2" key="1">
    <citation type="journal article" date="2014" name="Front. Microbiol.">
        <title>High frequency of phylogenetically diverse reductive dehalogenase-homologous genes in deep subseafloor sedimentary metagenomes.</title>
        <authorList>
            <person name="Kawai M."/>
            <person name="Futagami T."/>
            <person name="Toyoda A."/>
            <person name="Takaki Y."/>
            <person name="Nishi S."/>
            <person name="Hori S."/>
            <person name="Arai W."/>
            <person name="Tsubouchi T."/>
            <person name="Morono Y."/>
            <person name="Uchiyama I."/>
            <person name="Ito T."/>
            <person name="Fujiyama A."/>
            <person name="Inagaki F."/>
            <person name="Takami H."/>
        </authorList>
    </citation>
    <scope>NUCLEOTIDE SEQUENCE</scope>
    <source>
        <strain evidence="2">Expedition CK06-06</strain>
    </source>
</reference>
<evidence type="ECO:0000313" key="2">
    <source>
        <dbReference type="EMBL" id="GAH46608.1"/>
    </source>
</evidence>
<dbReference type="AlphaFoldDB" id="X1HMU1"/>
<organism evidence="2">
    <name type="scientific">marine sediment metagenome</name>
    <dbReference type="NCBI Taxonomy" id="412755"/>
    <lineage>
        <taxon>unclassified sequences</taxon>
        <taxon>metagenomes</taxon>
        <taxon>ecological metagenomes</taxon>
    </lineage>
</organism>
<proteinExistence type="predicted"/>
<feature type="domain" description="DUF4365" evidence="1">
    <location>
        <begin position="43"/>
        <end position="117"/>
    </location>
</feature>
<name>X1HMU1_9ZZZZ</name>
<comment type="caution">
    <text evidence="2">The sequence shown here is derived from an EMBL/GenBank/DDBJ whole genome shotgun (WGS) entry which is preliminary data.</text>
</comment>
<gene>
    <name evidence="2" type="ORF">S03H2_15026</name>
</gene>
<dbReference type="InterPro" id="IPR025375">
    <property type="entry name" value="DUF4365"/>
</dbReference>
<feature type="non-terminal residue" evidence="2">
    <location>
        <position position="147"/>
    </location>
</feature>
<sequence length="147" mass="17348">MSKYTMQDTIEENGRKIFENALDTNYFLLNDFAKTVGKDKYPDIDGQIRLRDGNRTYLNRYLHYQLKSHQQIKNPEKYYCPRKIINYLIDTNVPTILLVVDVDRQRTYWIFIDAQIESNLNLKKDNKGRSFDLTSNVISNNSAELNA</sequence>
<evidence type="ECO:0000259" key="1">
    <source>
        <dbReference type="Pfam" id="PF14280"/>
    </source>
</evidence>
<protein>
    <recommendedName>
        <fullName evidence="1">DUF4365 domain-containing protein</fullName>
    </recommendedName>
</protein>
<dbReference type="Pfam" id="PF14280">
    <property type="entry name" value="DUF4365"/>
    <property type="match status" value="1"/>
</dbReference>
<dbReference type="EMBL" id="BARU01007625">
    <property type="protein sequence ID" value="GAH46608.1"/>
    <property type="molecule type" value="Genomic_DNA"/>
</dbReference>